<comment type="similarity">
    <text evidence="1">Belongs to the 'phage' integrase family.</text>
</comment>
<keyword evidence="4" id="KW-0233">DNA recombination</keyword>
<dbReference type="PANTHER" id="PTHR30629:SF2">
    <property type="entry name" value="PROPHAGE INTEGRASE INTS-RELATED"/>
    <property type="match status" value="1"/>
</dbReference>
<dbReference type="GO" id="GO:0003677">
    <property type="term" value="F:DNA binding"/>
    <property type="evidence" value="ECO:0007669"/>
    <property type="project" value="UniProtKB-KW"/>
</dbReference>
<dbReference type="InterPro" id="IPR050808">
    <property type="entry name" value="Phage_Integrase"/>
</dbReference>
<dbReference type="Gene3D" id="1.10.443.10">
    <property type="entry name" value="Intergrase catalytic core"/>
    <property type="match status" value="1"/>
</dbReference>
<dbReference type="SUPFAM" id="SSF56349">
    <property type="entry name" value="DNA breaking-rejoining enzymes"/>
    <property type="match status" value="1"/>
</dbReference>
<dbReference type="InterPro" id="IPR011010">
    <property type="entry name" value="DNA_brk_join_enz"/>
</dbReference>
<evidence type="ECO:0000259" key="5">
    <source>
        <dbReference type="PROSITE" id="PS51898"/>
    </source>
</evidence>
<dbReference type="InterPro" id="IPR025166">
    <property type="entry name" value="Integrase_DNA_bind_dom"/>
</dbReference>
<accession>A0A0H4HZ82</accession>
<dbReference type="InterPro" id="IPR002104">
    <property type="entry name" value="Integrase_catalytic"/>
</dbReference>
<name>A0A0H4HZ82_9GAMM</name>
<dbReference type="InterPro" id="IPR013762">
    <property type="entry name" value="Integrase-like_cat_sf"/>
</dbReference>
<dbReference type="RefSeq" id="WP_048384690.1">
    <property type="nucleotide sequence ID" value="NZ_CP011494.1"/>
</dbReference>
<dbReference type="Pfam" id="PF13356">
    <property type="entry name" value="Arm-DNA-bind_3"/>
    <property type="match status" value="1"/>
</dbReference>
<dbReference type="STRING" id="330734.ABA45_05750"/>
<keyword evidence="7" id="KW-1185">Reference proteome</keyword>
<evidence type="ECO:0000313" key="6">
    <source>
        <dbReference type="EMBL" id="AKO51989.1"/>
    </source>
</evidence>
<dbReference type="Gene3D" id="3.30.160.390">
    <property type="entry name" value="Integrase, DNA-binding domain"/>
    <property type="match status" value="1"/>
</dbReference>
<dbReference type="InterPro" id="IPR038488">
    <property type="entry name" value="Integrase_DNA-bd_sf"/>
</dbReference>
<reference evidence="6 7" key="1">
    <citation type="submission" date="2015-05" db="EMBL/GenBank/DDBJ databases">
        <title>Complete genome of Marinobacter psychrophilus strain 20041T isolated from sea-ice of the Canadian Basin.</title>
        <authorList>
            <person name="Song L."/>
            <person name="Ren L."/>
            <person name="Yu Y."/>
            <person name="Wang X."/>
        </authorList>
    </citation>
    <scope>NUCLEOTIDE SEQUENCE [LARGE SCALE GENOMIC DNA]</scope>
    <source>
        <strain evidence="6 7">20041</strain>
    </source>
</reference>
<dbReference type="PROSITE" id="PS51898">
    <property type="entry name" value="TYR_RECOMBINASE"/>
    <property type="match status" value="1"/>
</dbReference>
<evidence type="ECO:0000256" key="4">
    <source>
        <dbReference type="ARBA" id="ARBA00023172"/>
    </source>
</evidence>
<feature type="domain" description="Tyr recombinase" evidence="5">
    <location>
        <begin position="239"/>
        <end position="437"/>
    </location>
</feature>
<dbReference type="KEGG" id="mpq:ABA45_05750"/>
<dbReference type="Proteomes" id="UP000036406">
    <property type="component" value="Chromosome"/>
</dbReference>
<dbReference type="InterPro" id="IPR010998">
    <property type="entry name" value="Integrase_recombinase_N"/>
</dbReference>
<sequence length="482" mass="54751">MAVKNKELLPRSADSSDKTIQKMRAEQKDVYIHDSAVTGLVLRVTPSGKRLWHLRYSTQVGSGQWVSRKHSLGAFDDGLKTRAARELAEAWRVRIRQGEDPQEEKKRVAEERKQTEIREIAAQKAMKTLGDAANAYAIKLANKQSGHTDGGKHVMSILNNHLLSRYGDMPIKAFRREHIFDVVDPILARGNNVMANAVLTNTKSMFQYAIKREFIKYSVLDCLAKKDVGGPDKIRERVLCATKFKQDELRELYIILPNAGLALNQPIAIHILLGTACRGIELFKARWDQINFDKREWIIPSENAKNDDPIAVFLSDYSLYWFKQLREVTGYSDWMFPGRSTKRPYMLPKVLSKAVGERQLSPDVPPRKGRTRDHSTLILPGGRWTVHDLRRTASTEMQMLGISPHIIDACQNHRPPGSVQRRYQHGEDTEKMHMAWDLLGRSLNSMCRASPVSVLMAQVDGISKPIDNEHRSVMCECSATVM</sequence>
<dbReference type="GO" id="GO:0006310">
    <property type="term" value="P:DNA recombination"/>
    <property type="evidence" value="ECO:0007669"/>
    <property type="project" value="UniProtKB-KW"/>
</dbReference>
<dbReference type="PATRIC" id="fig|330734.3.peg.1220"/>
<organism evidence="6 7">
    <name type="scientific">Marinobacter psychrophilus</name>
    <dbReference type="NCBI Taxonomy" id="330734"/>
    <lineage>
        <taxon>Bacteria</taxon>
        <taxon>Pseudomonadati</taxon>
        <taxon>Pseudomonadota</taxon>
        <taxon>Gammaproteobacteria</taxon>
        <taxon>Pseudomonadales</taxon>
        <taxon>Marinobacteraceae</taxon>
        <taxon>Marinobacter</taxon>
    </lineage>
</organism>
<dbReference type="EMBL" id="CP011494">
    <property type="protein sequence ID" value="AKO51989.1"/>
    <property type="molecule type" value="Genomic_DNA"/>
</dbReference>
<dbReference type="Pfam" id="PF22022">
    <property type="entry name" value="Phage_int_M"/>
    <property type="match status" value="1"/>
</dbReference>
<dbReference type="InterPro" id="IPR053876">
    <property type="entry name" value="Phage_int_M"/>
</dbReference>
<keyword evidence="2" id="KW-0229">DNA integration</keyword>
<keyword evidence="3" id="KW-0238">DNA-binding</keyword>
<evidence type="ECO:0000313" key="7">
    <source>
        <dbReference type="Proteomes" id="UP000036406"/>
    </source>
</evidence>
<dbReference type="PANTHER" id="PTHR30629">
    <property type="entry name" value="PROPHAGE INTEGRASE"/>
    <property type="match status" value="1"/>
</dbReference>
<protein>
    <recommendedName>
        <fullName evidence="5">Tyr recombinase domain-containing protein</fullName>
    </recommendedName>
</protein>
<dbReference type="GO" id="GO:0015074">
    <property type="term" value="P:DNA integration"/>
    <property type="evidence" value="ECO:0007669"/>
    <property type="project" value="UniProtKB-KW"/>
</dbReference>
<evidence type="ECO:0000256" key="3">
    <source>
        <dbReference type="ARBA" id="ARBA00023125"/>
    </source>
</evidence>
<dbReference type="Pfam" id="PF00589">
    <property type="entry name" value="Phage_integrase"/>
    <property type="match status" value="1"/>
</dbReference>
<dbReference type="Gene3D" id="1.10.150.130">
    <property type="match status" value="1"/>
</dbReference>
<gene>
    <name evidence="6" type="ORF">ABA45_05750</name>
</gene>
<dbReference type="CDD" id="cd00801">
    <property type="entry name" value="INT_P4_C"/>
    <property type="match status" value="1"/>
</dbReference>
<evidence type="ECO:0000256" key="1">
    <source>
        <dbReference type="ARBA" id="ARBA00008857"/>
    </source>
</evidence>
<evidence type="ECO:0000256" key="2">
    <source>
        <dbReference type="ARBA" id="ARBA00022908"/>
    </source>
</evidence>
<proteinExistence type="inferred from homology"/>
<dbReference type="AlphaFoldDB" id="A0A0H4HZ82"/>